<name>R0J653_ANAPL</name>
<gene>
    <name evidence="2" type="ORF">Anapl_18188</name>
</gene>
<evidence type="ECO:0000313" key="2">
    <source>
        <dbReference type="EMBL" id="EOA92640.1"/>
    </source>
</evidence>
<accession>R0J653</accession>
<dbReference type="Proteomes" id="UP000296049">
    <property type="component" value="Unassembled WGS sequence"/>
</dbReference>
<sequence>MDVSHLLLTSVLFLLPFIAQVSAQQPGCSASENKPSVEENNPPGYNVTTINSEAGFTATIDPSSSDASYFTIEGSQLQLVKSVDYEVS</sequence>
<organism evidence="2 3">
    <name type="scientific">Anas platyrhynchos</name>
    <name type="common">Mallard</name>
    <name type="synonym">Anas boschas</name>
    <dbReference type="NCBI Taxonomy" id="8839"/>
    <lineage>
        <taxon>Eukaryota</taxon>
        <taxon>Metazoa</taxon>
        <taxon>Chordata</taxon>
        <taxon>Craniata</taxon>
        <taxon>Vertebrata</taxon>
        <taxon>Euteleostomi</taxon>
        <taxon>Archelosauria</taxon>
        <taxon>Archosauria</taxon>
        <taxon>Dinosauria</taxon>
        <taxon>Saurischia</taxon>
        <taxon>Theropoda</taxon>
        <taxon>Coelurosauria</taxon>
        <taxon>Aves</taxon>
        <taxon>Neognathae</taxon>
        <taxon>Galloanserae</taxon>
        <taxon>Anseriformes</taxon>
        <taxon>Anatidae</taxon>
        <taxon>Anatinae</taxon>
        <taxon>Anas</taxon>
    </lineage>
</organism>
<dbReference type="AlphaFoldDB" id="R0J653"/>
<reference evidence="3" key="1">
    <citation type="journal article" date="2013" name="Nat. Genet.">
        <title>The duck genome and transcriptome provide insight into an avian influenza virus reservoir species.</title>
        <authorList>
            <person name="Huang Y."/>
            <person name="Li Y."/>
            <person name="Burt D.W."/>
            <person name="Chen H."/>
            <person name="Zhang Y."/>
            <person name="Qian W."/>
            <person name="Kim H."/>
            <person name="Gan S."/>
            <person name="Zhao Y."/>
            <person name="Li J."/>
            <person name="Yi K."/>
            <person name="Feng H."/>
            <person name="Zhu P."/>
            <person name="Li B."/>
            <person name="Liu Q."/>
            <person name="Fairley S."/>
            <person name="Magor K.E."/>
            <person name="Du Z."/>
            <person name="Hu X."/>
            <person name="Goodman L."/>
            <person name="Tafer H."/>
            <person name="Vignal A."/>
            <person name="Lee T."/>
            <person name="Kim K.W."/>
            <person name="Sheng Z."/>
            <person name="An Y."/>
            <person name="Searle S."/>
            <person name="Herrero J."/>
            <person name="Groenen M.A."/>
            <person name="Crooijmans R.P."/>
            <person name="Faraut T."/>
            <person name="Cai Q."/>
            <person name="Webster R.G."/>
            <person name="Aldridge J.R."/>
            <person name="Warren W.C."/>
            <person name="Bartschat S."/>
            <person name="Kehr S."/>
            <person name="Marz M."/>
            <person name="Stadler P.F."/>
            <person name="Smith J."/>
            <person name="Kraus R.H."/>
            <person name="Zhao Y."/>
            <person name="Ren L."/>
            <person name="Fei J."/>
            <person name="Morisson M."/>
            <person name="Kaiser P."/>
            <person name="Griffin D.K."/>
            <person name="Rao M."/>
            <person name="Pitel F."/>
            <person name="Wang J."/>
            <person name="Li N."/>
        </authorList>
    </citation>
    <scope>NUCLEOTIDE SEQUENCE [LARGE SCALE GENOMIC DNA]</scope>
</reference>
<proteinExistence type="predicted"/>
<feature type="non-terminal residue" evidence="2">
    <location>
        <position position="88"/>
    </location>
</feature>
<evidence type="ECO:0000313" key="3">
    <source>
        <dbReference type="Proteomes" id="UP000296049"/>
    </source>
</evidence>
<feature type="signal peptide" evidence="1">
    <location>
        <begin position="1"/>
        <end position="23"/>
    </location>
</feature>
<keyword evidence="1" id="KW-0732">Signal</keyword>
<evidence type="ECO:0000256" key="1">
    <source>
        <dbReference type="SAM" id="SignalP"/>
    </source>
</evidence>
<protein>
    <submittedName>
        <fullName evidence="2">Uncharacterized protein</fullName>
    </submittedName>
</protein>
<dbReference type="EMBL" id="KB820385">
    <property type="protein sequence ID" value="EOA92640.1"/>
    <property type="molecule type" value="Genomic_DNA"/>
</dbReference>
<keyword evidence="3" id="KW-1185">Reference proteome</keyword>
<feature type="chain" id="PRO_5004353388" evidence="1">
    <location>
        <begin position="24"/>
        <end position="88"/>
    </location>
</feature>